<dbReference type="CDD" id="cd00118">
    <property type="entry name" value="LysM"/>
    <property type="match status" value="1"/>
</dbReference>
<accession>A0AA35QXF9</accession>
<dbReference type="EMBL" id="CASHTH010000237">
    <property type="protein sequence ID" value="CAI7995077.1"/>
    <property type="molecule type" value="Genomic_DNA"/>
</dbReference>
<keyword evidence="3" id="KW-1185">Reference proteome</keyword>
<evidence type="ECO:0000313" key="3">
    <source>
        <dbReference type="Proteomes" id="UP001174909"/>
    </source>
</evidence>
<reference evidence="2" key="1">
    <citation type="submission" date="2023-03" db="EMBL/GenBank/DDBJ databases">
        <authorList>
            <person name="Steffen K."/>
            <person name="Cardenas P."/>
        </authorList>
    </citation>
    <scope>NUCLEOTIDE SEQUENCE</scope>
</reference>
<feature type="signal peptide" evidence="1">
    <location>
        <begin position="1"/>
        <end position="26"/>
    </location>
</feature>
<keyword evidence="1" id="KW-0732">Signal</keyword>
<dbReference type="InterPro" id="IPR018392">
    <property type="entry name" value="LysM"/>
</dbReference>
<name>A0AA35QXF9_GEOBA</name>
<organism evidence="2 3">
    <name type="scientific">Geodia barretti</name>
    <name type="common">Barrett's horny sponge</name>
    <dbReference type="NCBI Taxonomy" id="519541"/>
    <lineage>
        <taxon>Eukaryota</taxon>
        <taxon>Metazoa</taxon>
        <taxon>Porifera</taxon>
        <taxon>Demospongiae</taxon>
        <taxon>Heteroscleromorpha</taxon>
        <taxon>Tetractinellida</taxon>
        <taxon>Astrophorina</taxon>
        <taxon>Geodiidae</taxon>
        <taxon>Geodia</taxon>
    </lineage>
</organism>
<dbReference type="AlphaFoldDB" id="A0AA35QXF9"/>
<proteinExistence type="predicted"/>
<gene>
    <name evidence="2" type="ORF">GBAR_LOCUS1611</name>
</gene>
<feature type="chain" id="PRO_5041460105" description="LysM domain-containing protein" evidence="1">
    <location>
        <begin position="27"/>
        <end position="220"/>
    </location>
</feature>
<evidence type="ECO:0000256" key="1">
    <source>
        <dbReference type="SAM" id="SignalP"/>
    </source>
</evidence>
<protein>
    <recommendedName>
        <fullName evidence="4">LysM domain-containing protein</fullName>
    </recommendedName>
</protein>
<dbReference type="Proteomes" id="UP001174909">
    <property type="component" value="Unassembled WGS sequence"/>
</dbReference>
<sequence>MIIKRYYYISLWLCILALLSPHGSFAVDEQLSVGLSEVAVKISDKVDIGRMRKDIARLSNLPTRVTGYDEAASGSKYIFDQFVEIGLQNVESREFPVSVPIDHGDGKVEILSEDQTLLKTYRIWSIWPNLVRTSFLPNGVSHAVVQGETLDGIAKSYRVDPQAILADPHNQYLRDQATDGSDNDDDGEVDEPGELVLVESNSLFIPTGGLTAPPLLRRKW</sequence>
<evidence type="ECO:0000313" key="2">
    <source>
        <dbReference type="EMBL" id="CAI7995077.1"/>
    </source>
</evidence>
<comment type="caution">
    <text evidence="2">The sequence shown here is derived from an EMBL/GenBank/DDBJ whole genome shotgun (WGS) entry which is preliminary data.</text>
</comment>
<evidence type="ECO:0008006" key="4">
    <source>
        <dbReference type="Google" id="ProtNLM"/>
    </source>
</evidence>